<feature type="coiled-coil region" evidence="3">
    <location>
        <begin position="34"/>
        <end position="101"/>
    </location>
</feature>
<dbReference type="Pfam" id="PF03938">
    <property type="entry name" value="OmpH"/>
    <property type="match status" value="1"/>
</dbReference>
<dbReference type="AlphaFoldDB" id="A0A382KIC9"/>
<evidence type="ECO:0008006" key="5">
    <source>
        <dbReference type="Google" id="ProtNLM"/>
    </source>
</evidence>
<organism evidence="4">
    <name type="scientific">marine metagenome</name>
    <dbReference type="NCBI Taxonomy" id="408172"/>
    <lineage>
        <taxon>unclassified sequences</taxon>
        <taxon>metagenomes</taxon>
        <taxon>ecological metagenomes</taxon>
    </lineage>
</organism>
<dbReference type="SUPFAM" id="SSF111384">
    <property type="entry name" value="OmpH-like"/>
    <property type="match status" value="1"/>
</dbReference>
<dbReference type="PANTHER" id="PTHR35089">
    <property type="entry name" value="CHAPERONE PROTEIN SKP"/>
    <property type="match status" value="1"/>
</dbReference>
<comment type="similarity">
    <text evidence="1">Belongs to the Skp family.</text>
</comment>
<evidence type="ECO:0000256" key="3">
    <source>
        <dbReference type="SAM" id="Coils"/>
    </source>
</evidence>
<dbReference type="InterPro" id="IPR005632">
    <property type="entry name" value="Chaperone_Skp"/>
</dbReference>
<dbReference type="SMART" id="SM00935">
    <property type="entry name" value="OmpH"/>
    <property type="match status" value="1"/>
</dbReference>
<dbReference type="Gene3D" id="3.30.910.20">
    <property type="entry name" value="Skp domain"/>
    <property type="match status" value="1"/>
</dbReference>
<proteinExistence type="inferred from homology"/>
<dbReference type="InterPro" id="IPR024930">
    <property type="entry name" value="Skp_dom_sf"/>
</dbReference>
<protein>
    <recommendedName>
        <fullName evidence="5">OmpH family outer membrane protein</fullName>
    </recommendedName>
</protein>
<dbReference type="GO" id="GO:0051082">
    <property type="term" value="F:unfolded protein binding"/>
    <property type="evidence" value="ECO:0007669"/>
    <property type="project" value="InterPro"/>
</dbReference>
<dbReference type="GO" id="GO:0050821">
    <property type="term" value="P:protein stabilization"/>
    <property type="evidence" value="ECO:0007669"/>
    <property type="project" value="TreeGrafter"/>
</dbReference>
<evidence type="ECO:0000256" key="1">
    <source>
        <dbReference type="ARBA" id="ARBA00009091"/>
    </source>
</evidence>
<name>A0A382KIC9_9ZZZZ</name>
<gene>
    <name evidence="4" type="ORF">METZ01_LOCUS276199</name>
</gene>
<sequence length="135" mass="16138">MLKRVIIFFISACSFVLAEVKIGYVDSNEIMSSFEEWRQVQVDLEKEQRRLENEMNDLMIRLDSLNQDYERQRLLMSESRRQEKENDLRKLKENIQTFQMEKFGPEGEIYSKQTKLLKPVLTKINEAIEKVGSER</sequence>
<dbReference type="PANTHER" id="PTHR35089:SF1">
    <property type="entry name" value="CHAPERONE PROTEIN SKP"/>
    <property type="match status" value="1"/>
</dbReference>
<feature type="non-terminal residue" evidence="4">
    <location>
        <position position="135"/>
    </location>
</feature>
<keyword evidence="3" id="KW-0175">Coiled coil</keyword>
<reference evidence="4" key="1">
    <citation type="submission" date="2018-05" db="EMBL/GenBank/DDBJ databases">
        <authorList>
            <person name="Lanie J.A."/>
            <person name="Ng W.-L."/>
            <person name="Kazmierczak K.M."/>
            <person name="Andrzejewski T.M."/>
            <person name="Davidsen T.M."/>
            <person name="Wayne K.J."/>
            <person name="Tettelin H."/>
            <person name="Glass J.I."/>
            <person name="Rusch D."/>
            <person name="Podicherti R."/>
            <person name="Tsui H.-C.T."/>
            <person name="Winkler M.E."/>
        </authorList>
    </citation>
    <scope>NUCLEOTIDE SEQUENCE</scope>
</reference>
<accession>A0A382KIC9</accession>
<evidence type="ECO:0000256" key="2">
    <source>
        <dbReference type="ARBA" id="ARBA00022729"/>
    </source>
</evidence>
<evidence type="ECO:0000313" key="4">
    <source>
        <dbReference type="EMBL" id="SVC23345.1"/>
    </source>
</evidence>
<dbReference type="EMBL" id="UINC01080426">
    <property type="protein sequence ID" value="SVC23345.1"/>
    <property type="molecule type" value="Genomic_DNA"/>
</dbReference>
<keyword evidence="2" id="KW-0732">Signal</keyword>
<dbReference type="GO" id="GO:0005829">
    <property type="term" value="C:cytosol"/>
    <property type="evidence" value="ECO:0007669"/>
    <property type="project" value="TreeGrafter"/>
</dbReference>